<dbReference type="Pfam" id="PF19701">
    <property type="entry name" value="DUF6199"/>
    <property type="match status" value="1"/>
</dbReference>
<keyword evidence="1" id="KW-1133">Transmembrane helix</keyword>
<feature type="transmembrane region" description="Helical" evidence="1">
    <location>
        <begin position="57"/>
        <end position="81"/>
    </location>
</feature>
<accession>A0ABX7VWP2</accession>
<gene>
    <name evidence="3" type="ORF">ERJ70_12380</name>
</gene>
<keyword evidence="1" id="KW-0812">Transmembrane</keyword>
<evidence type="ECO:0000259" key="2">
    <source>
        <dbReference type="Pfam" id="PF19701"/>
    </source>
</evidence>
<sequence>MYSEQPIPDFSPNPFAVWFFIIVFGVPFVALLVWSIMKPKESYLFGRRWMFKGEPQVSELGTFWIRLFSIIMLIITLLSFIDWIVR</sequence>
<feature type="domain" description="DUF6199" evidence="2">
    <location>
        <begin position="24"/>
        <end position="81"/>
    </location>
</feature>
<dbReference type="InterPro" id="IPR045679">
    <property type="entry name" value="DUF6199"/>
</dbReference>
<protein>
    <recommendedName>
        <fullName evidence="2">DUF6199 domain-containing protein</fullName>
    </recommendedName>
</protein>
<dbReference type="RefSeq" id="WP_209365174.1">
    <property type="nucleotide sequence ID" value="NZ_CP046956.1"/>
</dbReference>
<proteinExistence type="predicted"/>
<dbReference type="EMBL" id="CP046956">
    <property type="protein sequence ID" value="QTN00021.1"/>
    <property type="molecule type" value="Genomic_DNA"/>
</dbReference>
<organism evidence="3 4">
    <name type="scientific">Sediminibacillus dalangtanensis</name>
    <dbReference type="NCBI Taxonomy" id="2729421"/>
    <lineage>
        <taxon>Bacteria</taxon>
        <taxon>Bacillati</taxon>
        <taxon>Bacillota</taxon>
        <taxon>Bacilli</taxon>
        <taxon>Bacillales</taxon>
        <taxon>Bacillaceae</taxon>
        <taxon>Sediminibacillus</taxon>
    </lineage>
</organism>
<evidence type="ECO:0000313" key="4">
    <source>
        <dbReference type="Proteomes" id="UP000665043"/>
    </source>
</evidence>
<keyword evidence="1" id="KW-0472">Membrane</keyword>
<feature type="transmembrane region" description="Helical" evidence="1">
    <location>
        <begin position="15"/>
        <end position="36"/>
    </location>
</feature>
<evidence type="ECO:0000313" key="3">
    <source>
        <dbReference type="EMBL" id="QTN00021.1"/>
    </source>
</evidence>
<reference evidence="3 4" key="1">
    <citation type="submission" date="2019-12" db="EMBL/GenBank/DDBJ databases">
        <title>The whole genome sequencing of a strain isolated from a Mars analog, Dalangtan Playa.</title>
        <authorList>
            <person name="Huang T."/>
        </authorList>
    </citation>
    <scope>NUCLEOTIDE SEQUENCE [LARGE SCALE GENOMIC DNA]</scope>
    <source>
        <strain evidence="3 4">DP4-553-S</strain>
    </source>
</reference>
<dbReference type="Proteomes" id="UP000665043">
    <property type="component" value="Chromosome"/>
</dbReference>
<keyword evidence="4" id="KW-1185">Reference proteome</keyword>
<name>A0ABX7VWP2_9BACI</name>
<evidence type="ECO:0000256" key="1">
    <source>
        <dbReference type="SAM" id="Phobius"/>
    </source>
</evidence>